<feature type="transmembrane region" description="Helical" evidence="5">
    <location>
        <begin position="164"/>
        <end position="185"/>
    </location>
</feature>
<keyword evidence="4 5" id="KW-0472">Membrane</keyword>
<dbReference type="EMBL" id="FNQE01000006">
    <property type="protein sequence ID" value="SDY74551.1"/>
    <property type="molecule type" value="Genomic_DNA"/>
</dbReference>
<dbReference type="Pfam" id="PF01061">
    <property type="entry name" value="ABC2_membrane"/>
    <property type="match status" value="1"/>
</dbReference>
<feature type="domain" description="ABC-2 type transporter transmembrane" evidence="6">
    <location>
        <begin position="4"/>
        <end position="214"/>
    </location>
</feature>
<dbReference type="Proteomes" id="UP000198625">
    <property type="component" value="Unassembled WGS sequence"/>
</dbReference>
<feature type="transmembrane region" description="Helical" evidence="5">
    <location>
        <begin position="224"/>
        <end position="245"/>
    </location>
</feature>
<evidence type="ECO:0000256" key="4">
    <source>
        <dbReference type="ARBA" id="ARBA00023136"/>
    </source>
</evidence>
<name>A0A1H3MCW9_9FIRM</name>
<dbReference type="AlphaFoldDB" id="A0A1H3MCW9"/>
<keyword evidence="8" id="KW-1185">Reference proteome</keyword>
<evidence type="ECO:0000256" key="2">
    <source>
        <dbReference type="ARBA" id="ARBA00022692"/>
    </source>
</evidence>
<protein>
    <submittedName>
        <fullName evidence="7">ABC-2 type transport system permease protein</fullName>
    </submittedName>
</protein>
<evidence type="ECO:0000256" key="3">
    <source>
        <dbReference type="ARBA" id="ARBA00022989"/>
    </source>
</evidence>
<dbReference type="PANTHER" id="PTHR43027:SF2">
    <property type="entry name" value="TRANSPORT PERMEASE PROTEIN"/>
    <property type="match status" value="1"/>
</dbReference>
<evidence type="ECO:0000313" key="8">
    <source>
        <dbReference type="Proteomes" id="UP000198625"/>
    </source>
</evidence>
<dbReference type="GO" id="GO:0016020">
    <property type="term" value="C:membrane"/>
    <property type="evidence" value="ECO:0007669"/>
    <property type="project" value="UniProtKB-SubCell"/>
</dbReference>
<dbReference type="PANTHER" id="PTHR43027">
    <property type="entry name" value="DOXORUBICIN RESISTANCE ABC TRANSPORTER PERMEASE PROTEIN DRRC-RELATED"/>
    <property type="match status" value="1"/>
</dbReference>
<evidence type="ECO:0000259" key="6">
    <source>
        <dbReference type="Pfam" id="PF01061"/>
    </source>
</evidence>
<sequence length="255" mass="28729">MKKLKALSLYQLKLQMRDLQTMFFLIGLPVAFYLVSAYMLKGMTNYFGAFPPQDFIIPSYIPITIANSGVMIFGLKLTLYREKNYFIRYKLLGFQPLQIAVSISITTVICQFIGILSLLLVAVITNNITIPFNNIINVILAIFIITLFQFSLGYFLSSILKKSAAYQTIGLLVFYFEMVFGGLTLPPELFGRTMTSILEIINPMIHGLYMLRGVWLEGKSILDFPLAFAIMGGLTIVLTIAASALEKLNYSKRAY</sequence>
<evidence type="ECO:0000313" key="7">
    <source>
        <dbReference type="EMBL" id="SDY74551.1"/>
    </source>
</evidence>
<dbReference type="RefSeq" id="WP_091727540.1">
    <property type="nucleotide sequence ID" value="NZ_FNQE01000006.1"/>
</dbReference>
<reference evidence="8" key="1">
    <citation type="submission" date="2016-10" db="EMBL/GenBank/DDBJ databases">
        <authorList>
            <person name="Varghese N."/>
            <person name="Submissions S."/>
        </authorList>
    </citation>
    <scope>NUCLEOTIDE SEQUENCE [LARGE SCALE GENOMIC DNA]</scope>
    <source>
        <strain evidence="8">DSM 21650</strain>
    </source>
</reference>
<evidence type="ECO:0000256" key="1">
    <source>
        <dbReference type="ARBA" id="ARBA00004141"/>
    </source>
</evidence>
<dbReference type="STRING" id="415015.SAMN05660462_00799"/>
<keyword evidence="3 5" id="KW-1133">Transmembrane helix</keyword>
<dbReference type="GO" id="GO:0140359">
    <property type="term" value="F:ABC-type transporter activity"/>
    <property type="evidence" value="ECO:0007669"/>
    <property type="project" value="InterPro"/>
</dbReference>
<feature type="transmembrane region" description="Helical" evidence="5">
    <location>
        <begin position="99"/>
        <end position="123"/>
    </location>
</feature>
<organism evidence="7 8">
    <name type="scientific">Proteiniborus ethanoligenes</name>
    <dbReference type="NCBI Taxonomy" id="415015"/>
    <lineage>
        <taxon>Bacteria</taxon>
        <taxon>Bacillati</taxon>
        <taxon>Bacillota</taxon>
        <taxon>Clostridia</taxon>
        <taxon>Eubacteriales</taxon>
        <taxon>Proteiniborus</taxon>
    </lineage>
</organism>
<comment type="subcellular location">
    <subcellularLocation>
        <location evidence="1">Membrane</location>
        <topology evidence="1">Multi-pass membrane protein</topology>
    </subcellularLocation>
</comment>
<evidence type="ECO:0000256" key="5">
    <source>
        <dbReference type="SAM" id="Phobius"/>
    </source>
</evidence>
<dbReference type="InterPro" id="IPR052902">
    <property type="entry name" value="ABC-2_transporter"/>
</dbReference>
<feature type="transmembrane region" description="Helical" evidence="5">
    <location>
        <begin position="135"/>
        <end position="157"/>
    </location>
</feature>
<feature type="transmembrane region" description="Helical" evidence="5">
    <location>
        <begin position="21"/>
        <end position="40"/>
    </location>
</feature>
<feature type="transmembrane region" description="Helical" evidence="5">
    <location>
        <begin position="60"/>
        <end position="79"/>
    </location>
</feature>
<accession>A0A1H3MCW9</accession>
<dbReference type="OrthoDB" id="9774758at2"/>
<keyword evidence="2 5" id="KW-0812">Transmembrane</keyword>
<proteinExistence type="predicted"/>
<gene>
    <name evidence="7" type="ORF">SAMN05660462_00799</name>
</gene>
<dbReference type="InterPro" id="IPR013525">
    <property type="entry name" value="ABC2_TM"/>
</dbReference>